<sequence>MRRFVLRLLRSMGVVTDSLVPAGDRVEALSATSIPGGLRLQVALWCAVPRDVVLSAMVDGTVGTLYAPVYARHDGEGRQVEDLVYRGRGYQPGEEVVVSAFVGLGRNAAPLAFSTTTVRVQ</sequence>
<dbReference type="EMBL" id="JBHMCF010000057">
    <property type="protein sequence ID" value="MFB9476849.1"/>
    <property type="molecule type" value="Genomic_DNA"/>
</dbReference>
<proteinExistence type="predicted"/>
<evidence type="ECO:0000313" key="2">
    <source>
        <dbReference type="Proteomes" id="UP001589568"/>
    </source>
</evidence>
<dbReference type="RefSeq" id="WP_345410239.1">
    <property type="nucleotide sequence ID" value="NZ_BAAAXS010000002.1"/>
</dbReference>
<organism evidence="1 2">
    <name type="scientific">Nonomuraea salmonea</name>
    <dbReference type="NCBI Taxonomy" id="46181"/>
    <lineage>
        <taxon>Bacteria</taxon>
        <taxon>Bacillati</taxon>
        <taxon>Actinomycetota</taxon>
        <taxon>Actinomycetes</taxon>
        <taxon>Streptosporangiales</taxon>
        <taxon>Streptosporangiaceae</taxon>
        <taxon>Nonomuraea</taxon>
    </lineage>
</organism>
<protein>
    <submittedName>
        <fullName evidence="1">Uncharacterized protein</fullName>
    </submittedName>
</protein>
<comment type="caution">
    <text evidence="1">The sequence shown here is derived from an EMBL/GenBank/DDBJ whole genome shotgun (WGS) entry which is preliminary data.</text>
</comment>
<name>A0ABV5P2P3_9ACTN</name>
<evidence type="ECO:0000313" key="1">
    <source>
        <dbReference type="EMBL" id="MFB9476849.1"/>
    </source>
</evidence>
<reference evidence="1 2" key="1">
    <citation type="submission" date="2024-09" db="EMBL/GenBank/DDBJ databases">
        <authorList>
            <person name="Sun Q."/>
            <person name="Mori K."/>
        </authorList>
    </citation>
    <scope>NUCLEOTIDE SEQUENCE [LARGE SCALE GENOMIC DNA]</scope>
    <source>
        <strain evidence="1 2">JCM 3324</strain>
    </source>
</reference>
<accession>A0ABV5P2P3</accession>
<gene>
    <name evidence="1" type="ORF">ACFFR3_45795</name>
</gene>
<keyword evidence="2" id="KW-1185">Reference proteome</keyword>
<dbReference type="Proteomes" id="UP001589568">
    <property type="component" value="Unassembled WGS sequence"/>
</dbReference>